<dbReference type="PROSITE" id="PS50097">
    <property type="entry name" value="BTB"/>
    <property type="match status" value="1"/>
</dbReference>
<dbReference type="Gene3D" id="3.30.710.10">
    <property type="entry name" value="Potassium Channel Kv1.1, Chain A"/>
    <property type="match status" value="1"/>
</dbReference>
<feature type="domain" description="BTB" evidence="1">
    <location>
        <begin position="17"/>
        <end position="79"/>
    </location>
</feature>
<dbReference type="EMBL" id="ML122280">
    <property type="protein sequence ID" value="RPD57554.1"/>
    <property type="molecule type" value="Genomic_DNA"/>
</dbReference>
<organism evidence="2 3">
    <name type="scientific">Lentinus tigrinus ALCF2SS1-6</name>
    <dbReference type="NCBI Taxonomy" id="1328759"/>
    <lineage>
        <taxon>Eukaryota</taxon>
        <taxon>Fungi</taxon>
        <taxon>Dikarya</taxon>
        <taxon>Basidiomycota</taxon>
        <taxon>Agaricomycotina</taxon>
        <taxon>Agaricomycetes</taxon>
        <taxon>Polyporales</taxon>
        <taxon>Polyporaceae</taxon>
        <taxon>Lentinus</taxon>
    </lineage>
</organism>
<dbReference type="InterPro" id="IPR000210">
    <property type="entry name" value="BTB/POZ_dom"/>
</dbReference>
<keyword evidence="3" id="KW-1185">Reference proteome</keyword>
<dbReference type="OrthoDB" id="6359816at2759"/>
<dbReference type="Proteomes" id="UP000313359">
    <property type="component" value="Unassembled WGS sequence"/>
</dbReference>
<protein>
    <recommendedName>
        <fullName evidence="1">BTB domain-containing protein</fullName>
    </recommendedName>
</protein>
<evidence type="ECO:0000313" key="2">
    <source>
        <dbReference type="EMBL" id="RPD57554.1"/>
    </source>
</evidence>
<dbReference type="SUPFAM" id="SSF54695">
    <property type="entry name" value="POZ domain"/>
    <property type="match status" value="1"/>
</dbReference>
<dbReference type="InterPro" id="IPR011333">
    <property type="entry name" value="SKP1/BTB/POZ_sf"/>
</dbReference>
<reference evidence="2" key="1">
    <citation type="journal article" date="2018" name="Genome Biol. Evol.">
        <title>Genomics and development of Lentinus tigrinus, a white-rot wood-decaying mushroom with dimorphic fruiting bodies.</title>
        <authorList>
            <person name="Wu B."/>
            <person name="Xu Z."/>
            <person name="Knudson A."/>
            <person name="Carlson A."/>
            <person name="Chen N."/>
            <person name="Kovaka S."/>
            <person name="LaButti K."/>
            <person name="Lipzen A."/>
            <person name="Pennachio C."/>
            <person name="Riley R."/>
            <person name="Schakwitz W."/>
            <person name="Umezawa K."/>
            <person name="Ohm R.A."/>
            <person name="Grigoriev I.V."/>
            <person name="Nagy L.G."/>
            <person name="Gibbons J."/>
            <person name="Hibbett D."/>
        </authorList>
    </citation>
    <scope>NUCLEOTIDE SEQUENCE [LARGE SCALE GENOMIC DNA]</scope>
    <source>
        <strain evidence="2">ALCF2SS1-6</strain>
    </source>
</reference>
<gene>
    <name evidence="2" type="ORF">L227DRAFT_613564</name>
</gene>
<dbReference type="AlphaFoldDB" id="A0A5C2S3X2"/>
<name>A0A5C2S3X2_9APHY</name>
<dbReference type="CDD" id="cd18186">
    <property type="entry name" value="BTB_POZ_ZBTB_KLHL-like"/>
    <property type="match status" value="1"/>
</dbReference>
<dbReference type="Pfam" id="PF00651">
    <property type="entry name" value="BTB"/>
    <property type="match status" value="1"/>
</dbReference>
<proteinExistence type="predicted"/>
<sequence>MAHEAEPVRAPFSYSNYDVTFRSSDKVLFHLHKMVLSKASSFFEGMFTLPPNPDSPGEPQIVDMTEDANTIDHLLRMCFPVPHPILATADELMLHFAPARILALHPRFLEPTSAGMPPEYADIPASAIWALVEYRKRCIEVAREAVDDSDATQWMATECPGREPVWISRKGRVMSVTGSWAWVACTDPVHPARHVQVGGRANSLLYVRDWWTVYNAAAKKELRSLPRGEVVRRWAVLQPAVEDAVTCRQCSPKAWKDLLEYSQLLAKRIDSLTSLVEIKLPF</sequence>
<accession>A0A5C2S3X2</accession>
<evidence type="ECO:0000313" key="3">
    <source>
        <dbReference type="Proteomes" id="UP000313359"/>
    </source>
</evidence>
<evidence type="ECO:0000259" key="1">
    <source>
        <dbReference type="PROSITE" id="PS50097"/>
    </source>
</evidence>
<dbReference type="STRING" id="1328759.A0A5C2S3X2"/>